<evidence type="ECO:0000313" key="1">
    <source>
        <dbReference type="EMBL" id="KAK0708974.1"/>
    </source>
</evidence>
<name>A0AA40A473_9PEZI</name>
<dbReference type="Proteomes" id="UP001172101">
    <property type="component" value="Unassembled WGS sequence"/>
</dbReference>
<evidence type="ECO:0000313" key="2">
    <source>
        <dbReference type="Proteomes" id="UP001172101"/>
    </source>
</evidence>
<keyword evidence="2" id="KW-1185">Reference proteome</keyword>
<dbReference type="EMBL" id="JAUIRO010000006">
    <property type="protein sequence ID" value="KAK0708974.1"/>
    <property type="molecule type" value="Genomic_DNA"/>
</dbReference>
<comment type="caution">
    <text evidence="1">The sequence shown here is derived from an EMBL/GenBank/DDBJ whole genome shotgun (WGS) entry which is preliminary data.</text>
</comment>
<dbReference type="AlphaFoldDB" id="A0AA40A473"/>
<sequence>MAPFNETWWMVGWQLPLEAGALQSARAQAMHCNDTRTAHQISCPGFTPTGVSLLLAIFPCLQQDPLCLRVPLNMQTPAPFPPVIFLLNSFPVLTNHQELS</sequence>
<proteinExistence type="predicted"/>
<accession>A0AA40A473</accession>
<protein>
    <submittedName>
        <fullName evidence="1">Uncharacterized protein</fullName>
    </submittedName>
</protein>
<organism evidence="1 2">
    <name type="scientific">Lasiosphaeria miniovina</name>
    <dbReference type="NCBI Taxonomy" id="1954250"/>
    <lineage>
        <taxon>Eukaryota</taxon>
        <taxon>Fungi</taxon>
        <taxon>Dikarya</taxon>
        <taxon>Ascomycota</taxon>
        <taxon>Pezizomycotina</taxon>
        <taxon>Sordariomycetes</taxon>
        <taxon>Sordariomycetidae</taxon>
        <taxon>Sordariales</taxon>
        <taxon>Lasiosphaeriaceae</taxon>
        <taxon>Lasiosphaeria</taxon>
    </lineage>
</organism>
<dbReference type="RefSeq" id="XP_060292278.1">
    <property type="nucleotide sequence ID" value="XM_060434752.1"/>
</dbReference>
<reference evidence="1" key="1">
    <citation type="submission" date="2023-06" db="EMBL/GenBank/DDBJ databases">
        <title>Genome-scale phylogeny and comparative genomics of the fungal order Sordariales.</title>
        <authorList>
            <consortium name="Lawrence Berkeley National Laboratory"/>
            <person name="Hensen N."/>
            <person name="Bonometti L."/>
            <person name="Westerberg I."/>
            <person name="Brannstrom I.O."/>
            <person name="Guillou S."/>
            <person name="Cros-Aarteil S."/>
            <person name="Calhoun S."/>
            <person name="Haridas S."/>
            <person name="Kuo A."/>
            <person name="Mondo S."/>
            <person name="Pangilinan J."/>
            <person name="Riley R."/>
            <person name="LaButti K."/>
            <person name="Andreopoulos B."/>
            <person name="Lipzen A."/>
            <person name="Chen C."/>
            <person name="Yanf M."/>
            <person name="Daum C."/>
            <person name="Ng V."/>
            <person name="Clum A."/>
            <person name="Steindorff A."/>
            <person name="Ohm R."/>
            <person name="Martin F."/>
            <person name="Silar P."/>
            <person name="Natvig D."/>
            <person name="Lalanne C."/>
            <person name="Gautier V."/>
            <person name="Ament-velasquez S.L."/>
            <person name="Kruys A."/>
            <person name="Hutchinson M.I."/>
            <person name="Powell A.J."/>
            <person name="Barry K."/>
            <person name="Miller A.N."/>
            <person name="Grigoriev I.V."/>
            <person name="Debuchy R."/>
            <person name="Gladieux P."/>
            <person name="Thoren M.H."/>
            <person name="Johannesson H."/>
        </authorList>
    </citation>
    <scope>NUCLEOTIDE SEQUENCE</scope>
    <source>
        <strain evidence="1">SMH2392-1A</strain>
    </source>
</reference>
<gene>
    <name evidence="1" type="ORF">B0T26DRAFT_389128</name>
</gene>
<dbReference type="GeneID" id="85318022"/>